<comment type="caution">
    <text evidence="1">The sequence shown here is derived from an EMBL/GenBank/DDBJ whole genome shotgun (WGS) entry which is preliminary data.</text>
</comment>
<dbReference type="Pfam" id="PF10771">
    <property type="entry name" value="DUF2582"/>
    <property type="match status" value="1"/>
</dbReference>
<reference evidence="1" key="2">
    <citation type="submission" date="2021-04" db="EMBL/GenBank/DDBJ databases">
        <authorList>
            <person name="Gilroy R."/>
        </authorList>
    </citation>
    <scope>NUCLEOTIDE SEQUENCE</scope>
    <source>
        <strain evidence="1">8470</strain>
    </source>
</reference>
<dbReference type="InterPro" id="IPR019707">
    <property type="entry name" value="DUF2582"/>
</dbReference>
<organism evidence="1 2">
    <name type="scientific">Candidatus Phocaeicola excrementipullorum</name>
    <dbReference type="NCBI Taxonomy" id="2838731"/>
    <lineage>
        <taxon>Bacteria</taxon>
        <taxon>Pseudomonadati</taxon>
        <taxon>Bacteroidota</taxon>
        <taxon>Bacteroidia</taxon>
        <taxon>Bacteroidales</taxon>
        <taxon>Bacteroidaceae</taxon>
        <taxon>Phocaeicola</taxon>
    </lineage>
</organism>
<evidence type="ECO:0000313" key="1">
    <source>
        <dbReference type="EMBL" id="MBU3857284.1"/>
    </source>
</evidence>
<proteinExistence type="predicted"/>
<dbReference type="InterPro" id="IPR036388">
    <property type="entry name" value="WH-like_DNA-bd_sf"/>
</dbReference>
<accession>A0A948TPR9</accession>
<gene>
    <name evidence="1" type="ORF">H9928_12255</name>
</gene>
<name>A0A948TPR9_9BACT</name>
<evidence type="ECO:0000313" key="2">
    <source>
        <dbReference type="Proteomes" id="UP000784286"/>
    </source>
</evidence>
<sequence length="74" mass="8328">MDKVSIGMNAGIVWRVVRNHGPLVGYKELKKASGLSDRDLNAAIGWLARENKIEFATNPDDDSDLFFVELNVYF</sequence>
<protein>
    <submittedName>
        <fullName evidence="1">Winged helix-turn-helix domain-containing protein</fullName>
    </submittedName>
</protein>
<dbReference type="Gene3D" id="1.10.10.10">
    <property type="entry name" value="Winged helix-like DNA-binding domain superfamily/Winged helix DNA-binding domain"/>
    <property type="match status" value="1"/>
</dbReference>
<dbReference type="AlphaFoldDB" id="A0A948TPR9"/>
<dbReference type="EMBL" id="JAHLFJ010000111">
    <property type="protein sequence ID" value="MBU3857284.1"/>
    <property type="molecule type" value="Genomic_DNA"/>
</dbReference>
<reference evidence="1" key="1">
    <citation type="journal article" date="2021" name="PeerJ">
        <title>Extensive microbial diversity within the chicken gut microbiome revealed by metagenomics and culture.</title>
        <authorList>
            <person name="Gilroy R."/>
            <person name="Ravi A."/>
            <person name="Getino M."/>
            <person name="Pursley I."/>
            <person name="Horton D.L."/>
            <person name="Alikhan N.F."/>
            <person name="Baker D."/>
            <person name="Gharbi K."/>
            <person name="Hall N."/>
            <person name="Watson M."/>
            <person name="Adriaenssens E.M."/>
            <person name="Foster-Nyarko E."/>
            <person name="Jarju S."/>
            <person name="Secka A."/>
            <person name="Antonio M."/>
            <person name="Oren A."/>
            <person name="Chaudhuri R.R."/>
            <person name="La Ragione R."/>
            <person name="Hildebrand F."/>
            <person name="Pallen M.J."/>
        </authorList>
    </citation>
    <scope>NUCLEOTIDE SEQUENCE</scope>
    <source>
        <strain evidence="1">8470</strain>
    </source>
</reference>
<dbReference type="Proteomes" id="UP000784286">
    <property type="component" value="Unassembled WGS sequence"/>
</dbReference>